<dbReference type="EMBL" id="JAPKFM010000021">
    <property type="protein sequence ID" value="MCX2965983.1"/>
    <property type="molecule type" value="Genomic_DNA"/>
</dbReference>
<dbReference type="SMART" id="SM00422">
    <property type="entry name" value="HTH_MERR"/>
    <property type="match status" value="1"/>
</dbReference>
<evidence type="ECO:0000256" key="1">
    <source>
        <dbReference type="ARBA" id="ARBA00023125"/>
    </source>
</evidence>
<dbReference type="AlphaFoldDB" id="A0A9X3I5N1"/>
<evidence type="ECO:0000259" key="2">
    <source>
        <dbReference type="PROSITE" id="PS50937"/>
    </source>
</evidence>
<evidence type="ECO:0000313" key="3">
    <source>
        <dbReference type="EMBL" id="MCX2965983.1"/>
    </source>
</evidence>
<evidence type="ECO:0000313" key="4">
    <source>
        <dbReference type="Proteomes" id="UP001143347"/>
    </source>
</evidence>
<dbReference type="InterPro" id="IPR047057">
    <property type="entry name" value="MerR_fam"/>
</dbReference>
<dbReference type="GO" id="GO:0003677">
    <property type="term" value="F:DNA binding"/>
    <property type="evidence" value="ECO:0007669"/>
    <property type="project" value="UniProtKB-KW"/>
</dbReference>
<dbReference type="Proteomes" id="UP001143347">
    <property type="component" value="Unassembled WGS sequence"/>
</dbReference>
<dbReference type="PANTHER" id="PTHR30204:SF93">
    <property type="entry name" value="HTH MERR-TYPE DOMAIN-CONTAINING PROTEIN"/>
    <property type="match status" value="1"/>
</dbReference>
<organism evidence="3 4">
    <name type="scientific">Gordonia aquimaris</name>
    <dbReference type="NCBI Taxonomy" id="2984863"/>
    <lineage>
        <taxon>Bacteria</taxon>
        <taxon>Bacillati</taxon>
        <taxon>Actinomycetota</taxon>
        <taxon>Actinomycetes</taxon>
        <taxon>Mycobacteriales</taxon>
        <taxon>Gordoniaceae</taxon>
        <taxon>Gordonia</taxon>
    </lineage>
</organism>
<dbReference type="GO" id="GO:0003700">
    <property type="term" value="F:DNA-binding transcription factor activity"/>
    <property type="evidence" value="ECO:0007669"/>
    <property type="project" value="InterPro"/>
</dbReference>
<dbReference type="Gene3D" id="1.10.1660.10">
    <property type="match status" value="1"/>
</dbReference>
<proteinExistence type="predicted"/>
<dbReference type="SUPFAM" id="SSF46955">
    <property type="entry name" value="Putative DNA-binding domain"/>
    <property type="match status" value="1"/>
</dbReference>
<feature type="domain" description="HTH merR-type" evidence="2">
    <location>
        <begin position="16"/>
        <end position="85"/>
    </location>
</feature>
<name>A0A9X3I5N1_9ACTN</name>
<gene>
    <name evidence="3" type="ORF">OSB52_18015</name>
</gene>
<dbReference type="RefSeq" id="WP_266062966.1">
    <property type="nucleotide sequence ID" value="NZ_JAPKFM010000021.1"/>
</dbReference>
<comment type="caution">
    <text evidence="3">The sequence shown here is derived from an EMBL/GenBank/DDBJ whole genome shotgun (WGS) entry which is preliminary data.</text>
</comment>
<accession>A0A9X3I5N1</accession>
<keyword evidence="4" id="KW-1185">Reference proteome</keyword>
<dbReference type="InterPro" id="IPR000551">
    <property type="entry name" value="MerR-type_HTH_dom"/>
</dbReference>
<dbReference type="PANTHER" id="PTHR30204">
    <property type="entry name" value="REDOX-CYCLING DRUG-SENSING TRANSCRIPTIONAL ACTIVATOR SOXR"/>
    <property type="match status" value="1"/>
</dbReference>
<keyword evidence="1" id="KW-0238">DNA-binding</keyword>
<dbReference type="PROSITE" id="PS50937">
    <property type="entry name" value="HTH_MERR_2"/>
    <property type="match status" value="1"/>
</dbReference>
<dbReference type="Pfam" id="PF13411">
    <property type="entry name" value="MerR_1"/>
    <property type="match status" value="1"/>
</dbReference>
<dbReference type="InterPro" id="IPR009061">
    <property type="entry name" value="DNA-bd_dom_put_sf"/>
</dbReference>
<sequence length="142" mass="15384">MTGTEKPDTPAAADDLLQIGEVAHRTELSIKTIRHYDEVGLVVPSARSAGGFRLYTPGDIDRLLVIRRMKPAGFSLDDMRRLLDAEAVLDDPEASADGKAAAGAELAEFHQRAQESCRKLARQLAYAEELTEQLAARAGAHS</sequence>
<reference evidence="3" key="1">
    <citation type="submission" date="2022-10" db="EMBL/GenBank/DDBJ databases">
        <title>WGS of marine actinomycetes from Thailand.</title>
        <authorList>
            <person name="Thawai C."/>
        </authorList>
    </citation>
    <scope>NUCLEOTIDE SEQUENCE</scope>
    <source>
        <strain evidence="3">SW21</strain>
    </source>
</reference>
<dbReference type="PROSITE" id="PS00552">
    <property type="entry name" value="HTH_MERR_1"/>
    <property type="match status" value="1"/>
</dbReference>
<protein>
    <submittedName>
        <fullName evidence="3">MerR family transcriptional regulator</fullName>
    </submittedName>
</protein>
<dbReference type="PRINTS" id="PR00040">
    <property type="entry name" value="HTHMERR"/>
</dbReference>